<evidence type="ECO:0000313" key="2">
    <source>
        <dbReference type="Proteomes" id="UP000308836"/>
    </source>
</evidence>
<reference evidence="1" key="1">
    <citation type="submission" date="2019-04" db="EMBL/GenBank/DDBJ databases">
        <title>Microbes associate with the intestines of laboratory mice.</title>
        <authorList>
            <person name="Navarre W."/>
            <person name="Wong E."/>
            <person name="Huang K."/>
            <person name="Tropini C."/>
            <person name="Ng K."/>
            <person name="Yu B."/>
        </authorList>
    </citation>
    <scope>NUCLEOTIDE SEQUENCE</scope>
    <source>
        <strain evidence="1">NM09_H32</strain>
    </source>
</reference>
<keyword evidence="2" id="KW-1185">Reference proteome</keyword>
<organism evidence="1 2">
    <name type="scientific">Dubosiella muris</name>
    <dbReference type="NCBI Taxonomy" id="3038133"/>
    <lineage>
        <taxon>Bacteria</taxon>
        <taxon>Bacillati</taxon>
        <taxon>Bacillota</taxon>
        <taxon>Erysipelotrichia</taxon>
        <taxon>Erysipelotrichales</taxon>
        <taxon>Erysipelotrichaceae</taxon>
        <taxon>Dubosiella</taxon>
    </lineage>
</organism>
<name>A0AC61R986_9FIRM</name>
<dbReference type="EMBL" id="SRYG01000004">
    <property type="protein sequence ID" value="TGY66781.1"/>
    <property type="molecule type" value="Genomic_DNA"/>
</dbReference>
<comment type="caution">
    <text evidence="1">The sequence shown here is derived from an EMBL/GenBank/DDBJ whole genome shotgun (WGS) entry which is preliminary data.</text>
</comment>
<accession>A0AC61R986</accession>
<proteinExistence type="predicted"/>
<gene>
    <name evidence="1" type="ORF">E5336_03070</name>
</gene>
<protein>
    <submittedName>
        <fullName evidence="1">Uncharacterized protein</fullName>
    </submittedName>
</protein>
<evidence type="ECO:0000313" key="1">
    <source>
        <dbReference type="EMBL" id="TGY66781.1"/>
    </source>
</evidence>
<sequence>MGYEMMEWPDLKRSQKDQTSVFVFCSLHVTNADERVDSYGDMVKLIHQRFEDPGKMMEAYFDFESQLKRRRVYVFFKDRQVIGYCLKRKDGKWLSNVDALNKGDQIEFLRKMDPLMRKDLGIGK</sequence>
<dbReference type="Proteomes" id="UP000308836">
    <property type="component" value="Unassembled WGS sequence"/>
</dbReference>